<dbReference type="PROSITE" id="PS51152">
    <property type="entry name" value="NFYA_HAP2_2"/>
    <property type="match status" value="1"/>
</dbReference>
<organism evidence="10">
    <name type="scientific">Tectona grandis</name>
    <name type="common">Teak</name>
    <dbReference type="NCBI Taxonomy" id="41396"/>
    <lineage>
        <taxon>Eukaryota</taxon>
        <taxon>Viridiplantae</taxon>
        <taxon>Streptophyta</taxon>
        <taxon>Embryophyta</taxon>
        <taxon>Tracheophyta</taxon>
        <taxon>Spermatophyta</taxon>
        <taxon>Magnoliopsida</taxon>
        <taxon>eudicotyledons</taxon>
        <taxon>Gunneridae</taxon>
        <taxon>Pentapetalae</taxon>
        <taxon>asterids</taxon>
        <taxon>lamiids</taxon>
        <taxon>Lamiales</taxon>
        <taxon>Lamiaceae</taxon>
        <taxon>Tectonoideae</taxon>
        <taxon>Tectona</taxon>
    </lineage>
</organism>
<dbReference type="PANTHER" id="PTHR12632">
    <property type="entry name" value="TRANSCRIPTION FACTOR NF-Y ALPHA-RELATED"/>
    <property type="match status" value="1"/>
</dbReference>
<comment type="subcellular location">
    <subcellularLocation>
        <location evidence="1 8">Nucleus</location>
    </subcellularLocation>
</comment>
<feature type="compositionally biased region" description="Polar residues" evidence="9">
    <location>
        <begin position="19"/>
        <end position="56"/>
    </location>
</feature>
<sequence>MPTLAKSNNRQLETGLRSIPTSTPYSQPWWQGLGNNDMPSSGQQEDGTVTSATLHPQGTVEGIPKDTETNSRSELNGSNAGQEQQHLDANSQMELVGHSIMLTPYPYADPQYGGMLTYGAPVHPHLLGYHPTRMPLPLEMEEEPVYVNAKQYHGILRRRQIRAKAELEKKLVKNRKVIECLLLKFLHAFPHFFIVMDLEELCQAQEAYNSTCRTTTFSWNQVPGCNTYSLL</sequence>
<dbReference type="Pfam" id="PF02045">
    <property type="entry name" value="CBFB_NFYA"/>
    <property type="match status" value="1"/>
</dbReference>
<dbReference type="SMART" id="SM00521">
    <property type="entry name" value="CBF"/>
    <property type="match status" value="1"/>
</dbReference>
<evidence type="ECO:0000256" key="9">
    <source>
        <dbReference type="SAM" id="MobiDB-lite"/>
    </source>
</evidence>
<keyword evidence="4" id="KW-0010">Activator</keyword>
<dbReference type="PROSITE" id="PS00686">
    <property type="entry name" value="NFYA_HAP2_1"/>
    <property type="match status" value="1"/>
</dbReference>
<evidence type="ECO:0000256" key="2">
    <source>
        <dbReference type="ARBA" id="ARBA00023015"/>
    </source>
</evidence>
<comment type="similarity">
    <text evidence="8">Belongs to the NFYA/HAP2 subunit family.</text>
</comment>
<dbReference type="InterPro" id="IPR001289">
    <property type="entry name" value="NFYA"/>
</dbReference>
<dbReference type="Gene3D" id="6.10.250.2430">
    <property type="match status" value="1"/>
</dbReference>
<dbReference type="AlphaFoldDB" id="A0A2Z4K5C3"/>
<comment type="function">
    <text evidence="8">Component of the sequence-specific heterotrimeric transcription factor (NF-Y) which specifically recognizes a 5'-CCAAT-3' box motif found in the promoters of its target genes.</text>
</comment>
<evidence type="ECO:0000256" key="1">
    <source>
        <dbReference type="ARBA" id="ARBA00004123"/>
    </source>
</evidence>
<comment type="subunit">
    <text evidence="7">Heterotrimeric transcription factor composed of three components, NF-YA, NF-YB and NF-YC. NF-YB and NF-YC must interact and dimerize for NF-YA association and DNA binding.</text>
</comment>
<evidence type="ECO:0000313" key="10">
    <source>
        <dbReference type="EMBL" id="AWW87403.1"/>
    </source>
</evidence>
<protein>
    <recommendedName>
        <fullName evidence="8">Nuclear transcription factor Y subunit</fullName>
    </recommendedName>
</protein>
<keyword evidence="2 8" id="KW-0805">Transcription regulation</keyword>
<evidence type="ECO:0000256" key="7">
    <source>
        <dbReference type="ARBA" id="ARBA00025911"/>
    </source>
</evidence>
<evidence type="ECO:0000256" key="6">
    <source>
        <dbReference type="ARBA" id="ARBA00023242"/>
    </source>
</evidence>
<proteinExistence type="evidence at transcript level"/>
<evidence type="ECO:0000256" key="3">
    <source>
        <dbReference type="ARBA" id="ARBA00023125"/>
    </source>
</evidence>
<dbReference type="GO" id="GO:0016602">
    <property type="term" value="C:CCAAT-binding factor complex"/>
    <property type="evidence" value="ECO:0007669"/>
    <property type="project" value="InterPro"/>
</dbReference>
<keyword evidence="6 8" id="KW-0539">Nucleus</keyword>
<reference evidence="10" key="1">
    <citation type="submission" date="2018-02" db="EMBL/GenBank/DDBJ databases">
        <title>The electron-ion interaction potential of Tectona grandis transcription factors, involved in xylogenesis and abiotic stress.</title>
        <authorList>
            <person name="Galeano E."/>
            <person name="Vasconcelos T.S."/>
            <person name="Camel V."/>
            <person name="Carrer H."/>
        </authorList>
    </citation>
    <scope>NUCLEOTIDE SEQUENCE</scope>
</reference>
<keyword evidence="5 8" id="KW-0804">Transcription</keyword>
<dbReference type="GO" id="GO:0003677">
    <property type="term" value="F:DNA binding"/>
    <property type="evidence" value="ECO:0007669"/>
    <property type="project" value="UniProtKB-KW"/>
</dbReference>
<accession>A0A2Z4K5C3</accession>
<evidence type="ECO:0000256" key="4">
    <source>
        <dbReference type="ARBA" id="ARBA00023159"/>
    </source>
</evidence>
<keyword evidence="3 8" id="KW-0238">DNA-binding</keyword>
<feature type="region of interest" description="Disordered" evidence="9">
    <location>
        <begin position="1"/>
        <end position="85"/>
    </location>
</feature>
<dbReference type="GO" id="GO:0003700">
    <property type="term" value="F:DNA-binding transcription factor activity"/>
    <property type="evidence" value="ECO:0007669"/>
    <property type="project" value="UniProtKB-UniRule"/>
</dbReference>
<feature type="compositionally biased region" description="Polar residues" evidence="9">
    <location>
        <begin position="1"/>
        <end position="12"/>
    </location>
</feature>
<feature type="compositionally biased region" description="Polar residues" evidence="9">
    <location>
        <begin position="72"/>
        <end position="85"/>
    </location>
</feature>
<name>A0A2Z4K5C3_TECGR</name>
<evidence type="ECO:0000256" key="5">
    <source>
        <dbReference type="ARBA" id="ARBA00023163"/>
    </source>
</evidence>
<dbReference type="InterPro" id="IPR018362">
    <property type="entry name" value="CCAAT-binding_factor_CS"/>
</dbReference>
<dbReference type="EMBL" id="MH003859">
    <property type="protein sequence ID" value="AWW87403.1"/>
    <property type="molecule type" value="mRNA"/>
</dbReference>
<gene>
    <name evidence="10" type="primary">NF-Y3</name>
</gene>
<evidence type="ECO:0000256" key="8">
    <source>
        <dbReference type="RuleBase" id="RU367155"/>
    </source>
</evidence>